<dbReference type="Proteomes" id="UP000199416">
    <property type="component" value="Unassembled WGS sequence"/>
</dbReference>
<dbReference type="GO" id="GO:0046685">
    <property type="term" value="P:response to arsenic-containing substance"/>
    <property type="evidence" value="ECO:0007669"/>
    <property type="project" value="UniProtKB-KW"/>
</dbReference>
<dbReference type="RefSeq" id="WP_245692136.1">
    <property type="nucleotide sequence ID" value="NZ_FMZF01000003.1"/>
</dbReference>
<proteinExistence type="predicted"/>
<protein>
    <submittedName>
        <fullName evidence="3">Protein-tyrosine-phosphatase</fullName>
    </submittedName>
</protein>
<dbReference type="SMART" id="SM00226">
    <property type="entry name" value="LMWPc"/>
    <property type="match status" value="1"/>
</dbReference>
<evidence type="ECO:0000259" key="2">
    <source>
        <dbReference type="SMART" id="SM00226"/>
    </source>
</evidence>
<dbReference type="Pfam" id="PF01451">
    <property type="entry name" value="LMWPc"/>
    <property type="match status" value="1"/>
</dbReference>
<accession>A0A1G6PJF6</accession>
<organism evidence="3 4">
    <name type="scientific">Geodermatophilus telluris</name>
    <dbReference type="NCBI Taxonomy" id="1190417"/>
    <lineage>
        <taxon>Bacteria</taxon>
        <taxon>Bacillati</taxon>
        <taxon>Actinomycetota</taxon>
        <taxon>Actinomycetes</taxon>
        <taxon>Geodermatophilales</taxon>
        <taxon>Geodermatophilaceae</taxon>
        <taxon>Geodermatophilus</taxon>
    </lineage>
</organism>
<dbReference type="InterPro" id="IPR036196">
    <property type="entry name" value="Ptyr_pPase_sf"/>
</dbReference>
<gene>
    <name evidence="3" type="ORF">SAMN05660690_2615</name>
</gene>
<evidence type="ECO:0000256" key="1">
    <source>
        <dbReference type="ARBA" id="ARBA00022849"/>
    </source>
</evidence>
<name>A0A1G6PJF6_9ACTN</name>
<sequence>MVPSPHTQRSAAAARVGPPTVLFVGARDAATSQMAAALLATHAGGRVHALSAGSAPAVRVDPAAVAAMAEVGIDLSTRFPKPLTADAVLVSDVVVTLGGAQPCPVLPGTRYLDWPVEDPAGRDVAGVRPVRDELDRRVCDLLAELTS</sequence>
<dbReference type="AlphaFoldDB" id="A0A1G6PJF6"/>
<dbReference type="PANTHER" id="PTHR43428:SF1">
    <property type="entry name" value="ARSENATE REDUCTASE"/>
    <property type="match status" value="1"/>
</dbReference>
<keyword evidence="1" id="KW-0059">Arsenical resistance</keyword>
<dbReference type="STRING" id="1190417.SAMN05660690_2615"/>
<dbReference type="PANTHER" id="PTHR43428">
    <property type="entry name" value="ARSENATE REDUCTASE"/>
    <property type="match status" value="1"/>
</dbReference>
<evidence type="ECO:0000313" key="3">
    <source>
        <dbReference type="EMBL" id="SDC80293.1"/>
    </source>
</evidence>
<reference evidence="4" key="1">
    <citation type="submission" date="2016-10" db="EMBL/GenBank/DDBJ databases">
        <authorList>
            <person name="Varghese N."/>
            <person name="Submissions S."/>
        </authorList>
    </citation>
    <scope>NUCLEOTIDE SEQUENCE [LARGE SCALE GENOMIC DNA]</scope>
    <source>
        <strain evidence="4">DSM 45421</strain>
    </source>
</reference>
<keyword evidence="4" id="KW-1185">Reference proteome</keyword>
<feature type="domain" description="Phosphotyrosine protein phosphatase I" evidence="2">
    <location>
        <begin position="19"/>
        <end position="144"/>
    </location>
</feature>
<dbReference type="Gene3D" id="3.40.50.2300">
    <property type="match status" value="1"/>
</dbReference>
<dbReference type="SUPFAM" id="SSF52788">
    <property type="entry name" value="Phosphotyrosine protein phosphatases I"/>
    <property type="match status" value="1"/>
</dbReference>
<evidence type="ECO:0000313" key="4">
    <source>
        <dbReference type="Proteomes" id="UP000199416"/>
    </source>
</evidence>
<dbReference type="InterPro" id="IPR023485">
    <property type="entry name" value="Ptyr_pPase"/>
</dbReference>
<dbReference type="EMBL" id="FMZF01000003">
    <property type="protein sequence ID" value="SDC80293.1"/>
    <property type="molecule type" value="Genomic_DNA"/>
</dbReference>